<dbReference type="NCBIfam" id="TIGR03724">
    <property type="entry name" value="arch_bud32"/>
    <property type="match status" value="1"/>
</dbReference>
<keyword evidence="12" id="KW-0539">Nucleus</keyword>
<keyword evidence="10" id="KW-0378">Hydrolase</keyword>
<evidence type="ECO:0000256" key="18">
    <source>
        <dbReference type="ARBA" id="ARBA00080585"/>
    </source>
</evidence>
<reference evidence="22" key="2">
    <citation type="submission" date="2018-07" db="EMBL/GenBank/DDBJ databases">
        <authorList>
            <person name="Quirk P.G."/>
            <person name="Krulwich T.A."/>
        </authorList>
    </citation>
    <scope>NUCLEOTIDE SEQUENCE</scope>
</reference>
<comment type="catalytic activity">
    <reaction evidence="14">
        <text>L-seryl-[protein] + ATP = O-phospho-L-seryl-[protein] + ADP + H(+)</text>
        <dbReference type="Rhea" id="RHEA:17989"/>
        <dbReference type="Rhea" id="RHEA-COMP:9863"/>
        <dbReference type="Rhea" id="RHEA-COMP:11604"/>
        <dbReference type="ChEBI" id="CHEBI:15378"/>
        <dbReference type="ChEBI" id="CHEBI:29999"/>
        <dbReference type="ChEBI" id="CHEBI:30616"/>
        <dbReference type="ChEBI" id="CHEBI:83421"/>
        <dbReference type="ChEBI" id="CHEBI:456216"/>
        <dbReference type="EC" id="2.7.11.1"/>
    </reaction>
</comment>
<evidence type="ECO:0000313" key="21">
    <source>
        <dbReference type="EMBL" id="SSX00675.1"/>
    </source>
</evidence>
<dbReference type="GO" id="GO:0070525">
    <property type="term" value="P:tRNA threonylcarbamoyladenosine metabolic process"/>
    <property type="evidence" value="ECO:0007669"/>
    <property type="project" value="TreeGrafter"/>
</dbReference>
<evidence type="ECO:0000259" key="20">
    <source>
        <dbReference type="PROSITE" id="PS50011"/>
    </source>
</evidence>
<keyword evidence="11" id="KW-0067">ATP-binding</keyword>
<gene>
    <name evidence="21" type="primary">CSON003503</name>
</gene>
<dbReference type="OMA" id="HKLYMEY"/>
<comment type="function">
    <text evidence="15">Component of the EKC/KEOPS complex that is required for the formation of a threonylcarbamoyl group on adenosine at position 37 (t(6)A37) in tRNAs that read codons beginning with adenine. The complex is probably involved in the transfer of the threonylcarbamoyl moiety of threonylcarbamoyl-AMP (TC-AMP) to the N6 group of A37. TP53RK has ATPase activity in the context of the EKC/KEOPS complex and likely plays a supporting role to the catalytic subunit OSGEP. Atypical protein kinase that phosphorylates 'Ser-15' of p53/TP53 protein and may therefore participate in its activation.</text>
</comment>
<dbReference type="InterPro" id="IPR000719">
    <property type="entry name" value="Prot_kinase_dom"/>
</dbReference>
<organism evidence="21">
    <name type="scientific">Culicoides sonorensis</name>
    <name type="common">Biting midge</name>
    <dbReference type="NCBI Taxonomy" id="179676"/>
    <lineage>
        <taxon>Eukaryota</taxon>
        <taxon>Metazoa</taxon>
        <taxon>Ecdysozoa</taxon>
        <taxon>Arthropoda</taxon>
        <taxon>Hexapoda</taxon>
        <taxon>Insecta</taxon>
        <taxon>Pterygota</taxon>
        <taxon>Neoptera</taxon>
        <taxon>Endopterygota</taxon>
        <taxon>Diptera</taxon>
        <taxon>Nematocera</taxon>
        <taxon>Chironomoidea</taxon>
        <taxon>Ceratopogonidae</taxon>
        <taxon>Ceratopogoninae</taxon>
        <taxon>Culicoides</taxon>
        <taxon>Monoculicoides</taxon>
    </lineage>
</organism>
<evidence type="ECO:0000256" key="6">
    <source>
        <dbReference type="ARBA" id="ARBA00022679"/>
    </source>
</evidence>
<dbReference type="GO" id="GO:0005634">
    <property type="term" value="C:nucleus"/>
    <property type="evidence" value="ECO:0007669"/>
    <property type="project" value="UniProtKB-SubCell"/>
</dbReference>
<comment type="catalytic activity">
    <reaction evidence="13">
        <text>L-threonyl-[protein] + ATP = O-phospho-L-threonyl-[protein] + ADP + H(+)</text>
        <dbReference type="Rhea" id="RHEA:46608"/>
        <dbReference type="Rhea" id="RHEA-COMP:11060"/>
        <dbReference type="Rhea" id="RHEA-COMP:11605"/>
        <dbReference type="ChEBI" id="CHEBI:15378"/>
        <dbReference type="ChEBI" id="CHEBI:30013"/>
        <dbReference type="ChEBI" id="CHEBI:30616"/>
        <dbReference type="ChEBI" id="CHEBI:61977"/>
        <dbReference type="ChEBI" id="CHEBI:456216"/>
        <dbReference type="EC" id="2.7.11.1"/>
    </reaction>
</comment>
<keyword evidence="9" id="KW-0418">Kinase</keyword>
<keyword evidence="8" id="KW-0547">Nucleotide-binding</keyword>
<dbReference type="Gene3D" id="3.30.200.20">
    <property type="entry name" value="Phosphorylase Kinase, domain 1"/>
    <property type="match status" value="1"/>
</dbReference>
<evidence type="ECO:0000256" key="14">
    <source>
        <dbReference type="ARBA" id="ARBA00048679"/>
    </source>
</evidence>
<dbReference type="Gene3D" id="1.10.510.10">
    <property type="entry name" value="Transferase(Phosphotransferase) domain 1"/>
    <property type="match status" value="1"/>
</dbReference>
<evidence type="ECO:0000256" key="17">
    <source>
        <dbReference type="ARBA" id="ARBA00079584"/>
    </source>
</evidence>
<dbReference type="EMBL" id="UFQT01000164">
    <property type="protein sequence ID" value="SSX21055.1"/>
    <property type="molecule type" value="Genomic_DNA"/>
</dbReference>
<dbReference type="AlphaFoldDB" id="A0A336KB71"/>
<keyword evidence="5" id="KW-0597">Phosphoprotein</keyword>
<dbReference type="SUPFAM" id="SSF56112">
    <property type="entry name" value="Protein kinase-like (PK-like)"/>
    <property type="match status" value="1"/>
</dbReference>
<dbReference type="SMART" id="SM00220">
    <property type="entry name" value="S_TKc"/>
    <property type="match status" value="1"/>
</dbReference>
<dbReference type="GO" id="GO:0016787">
    <property type="term" value="F:hydrolase activity"/>
    <property type="evidence" value="ECO:0007669"/>
    <property type="project" value="UniProtKB-KW"/>
</dbReference>
<dbReference type="InterPro" id="IPR008266">
    <property type="entry name" value="Tyr_kinase_AS"/>
</dbReference>
<dbReference type="PANTHER" id="PTHR12209">
    <property type="entry name" value="NON-SPECIFIC SERINE/THREONINE PROTEIN KINASE"/>
    <property type="match status" value="1"/>
</dbReference>
<evidence type="ECO:0000256" key="3">
    <source>
        <dbReference type="ARBA" id="ARBA00012513"/>
    </source>
</evidence>
<protein>
    <recommendedName>
        <fullName evidence="3">non-specific serine/threonine protein kinase</fullName>
        <ecNumber evidence="3">2.7.11.1</ecNumber>
    </recommendedName>
    <alternativeName>
        <fullName evidence="17">Nori-2</fullName>
    </alternativeName>
    <alternativeName>
        <fullName evidence="18">TP53-regulating kinase</fullName>
    </alternativeName>
    <alternativeName>
        <fullName evidence="19">p53-related protein kinase</fullName>
    </alternativeName>
</protein>
<evidence type="ECO:0000256" key="19">
    <source>
        <dbReference type="ARBA" id="ARBA00081359"/>
    </source>
</evidence>
<evidence type="ECO:0000256" key="9">
    <source>
        <dbReference type="ARBA" id="ARBA00022777"/>
    </source>
</evidence>
<dbReference type="PROSITE" id="PS00109">
    <property type="entry name" value="PROTEIN_KINASE_TYR"/>
    <property type="match status" value="1"/>
</dbReference>
<comment type="similarity">
    <text evidence="2">Belongs to the protein kinase superfamily. BUD32 family.</text>
</comment>
<reference evidence="21" key="1">
    <citation type="submission" date="2018-04" db="EMBL/GenBank/DDBJ databases">
        <authorList>
            <person name="Go L.Y."/>
            <person name="Mitchell J.A."/>
        </authorList>
    </citation>
    <scope>NUCLEOTIDE SEQUENCE</scope>
    <source>
        <tissue evidence="21">Whole organism</tissue>
    </source>
</reference>
<dbReference type="FunFam" id="3.30.200.20:FF:000201">
    <property type="entry name" value="TP53-regulating kinase isoform X1"/>
    <property type="match status" value="1"/>
</dbReference>
<dbReference type="GO" id="GO:0004674">
    <property type="term" value="F:protein serine/threonine kinase activity"/>
    <property type="evidence" value="ECO:0007669"/>
    <property type="project" value="UniProtKB-KW"/>
</dbReference>
<comment type="subcellular location">
    <subcellularLocation>
        <location evidence="1">Nucleus</location>
    </subcellularLocation>
</comment>
<evidence type="ECO:0000256" key="7">
    <source>
        <dbReference type="ARBA" id="ARBA00022694"/>
    </source>
</evidence>
<evidence type="ECO:0000256" key="8">
    <source>
        <dbReference type="ARBA" id="ARBA00022741"/>
    </source>
</evidence>
<evidence type="ECO:0000256" key="1">
    <source>
        <dbReference type="ARBA" id="ARBA00004123"/>
    </source>
</evidence>
<dbReference type="InterPro" id="IPR022495">
    <property type="entry name" value="Bud32"/>
</dbReference>
<evidence type="ECO:0000256" key="11">
    <source>
        <dbReference type="ARBA" id="ARBA00022840"/>
    </source>
</evidence>
<evidence type="ECO:0000256" key="16">
    <source>
        <dbReference type="ARBA" id="ARBA00062157"/>
    </source>
</evidence>
<keyword evidence="6" id="KW-0808">Transferase</keyword>
<dbReference type="GO" id="GO:0008033">
    <property type="term" value="P:tRNA processing"/>
    <property type="evidence" value="ECO:0007669"/>
    <property type="project" value="UniProtKB-KW"/>
</dbReference>
<evidence type="ECO:0000256" key="4">
    <source>
        <dbReference type="ARBA" id="ARBA00022527"/>
    </source>
</evidence>
<evidence type="ECO:0000256" key="5">
    <source>
        <dbReference type="ARBA" id="ARBA00022553"/>
    </source>
</evidence>
<dbReference type="FunFam" id="1.10.510.10:FF:000323">
    <property type="entry name" value="TP53-regulating kinase, putative"/>
    <property type="match status" value="1"/>
</dbReference>
<evidence type="ECO:0000313" key="22">
    <source>
        <dbReference type="EMBL" id="SSX21055.1"/>
    </source>
</evidence>
<keyword evidence="7" id="KW-0819">tRNA processing</keyword>
<dbReference type="GO" id="GO:0005829">
    <property type="term" value="C:cytosol"/>
    <property type="evidence" value="ECO:0007669"/>
    <property type="project" value="TreeGrafter"/>
</dbReference>
<name>A0A336KB71_CULSO</name>
<evidence type="ECO:0000256" key="2">
    <source>
        <dbReference type="ARBA" id="ARBA00010630"/>
    </source>
</evidence>
<keyword evidence="4" id="KW-0723">Serine/threonine-protein kinase</keyword>
<comment type="subunit">
    <text evidence="16">Component of the EKC/KEOPS complex composed of at least GON7, TP53RK, TPRKB, OSGEP and LAGE3; the whole complex dimerizes.</text>
</comment>
<proteinExistence type="inferred from homology"/>
<dbReference type="EC" id="2.7.11.1" evidence="3"/>
<evidence type="ECO:0000256" key="12">
    <source>
        <dbReference type="ARBA" id="ARBA00023242"/>
    </source>
</evidence>
<dbReference type="GO" id="GO:0000408">
    <property type="term" value="C:EKC/KEOPS complex"/>
    <property type="evidence" value="ECO:0007669"/>
    <property type="project" value="TreeGrafter"/>
</dbReference>
<sequence length="227" mass="25972">MELKLLQQGAEGRLFIGQYKGQKCLIKERFVKAYRHPELDTHLTKTRIKAEQKAAERCAKAGVLTPKIFEADLKERKIYMEYLETSITAKEYINRFLTESQDPDGKLMDRLTSMIGSAVGKMHSNNIIHGDLTTSNILIKPEIDGSFEEYELVMIDFGLSQYSTTTEDKGVDLYVLERALLSTHSKLEELFPKILEAYCKENEKGCKEVVAKLDEVRLRGRKRTMVG</sequence>
<dbReference type="VEuPathDB" id="VectorBase:CSON003503"/>
<dbReference type="EMBL" id="UFQS01000164">
    <property type="protein sequence ID" value="SSX00675.1"/>
    <property type="molecule type" value="Genomic_DNA"/>
</dbReference>
<feature type="domain" description="Protein kinase" evidence="20">
    <location>
        <begin position="1"/>
        <end position="227"/>
    </location>
</feature>
<accession>A0A336KB71</accession>
<dbReference type="InterPro" id="IPR011009">
    <property type="entry name" value="Kinase-like_dom_sf"/>
</dbReference>
<evidence type="ECO:0000256" key="15">
    <source>
        <dbReference type="ARBA" id="ARBA00056624"/>
    </source>
</evidence>
<dbReference type="PROSITE" id="PS50011">
    <property type="entry name" value="PROTEIN_KINASE_DOM"/>
    <property type="match status" value="1"/>
</dbReference>
<dbReference type="GO" id="GO:0005524">
    <property type="term" value="F:ATP binding"/>
    <property type="evidence" value="ECO:0007669"/>
    <property type="project" value="UniProtKB-KW"/>
</dbReference>
<dbReference type="PANTHER" id="PTHR12209:SF0">
    <property type="entry name" value="EKC_KEOPS COMPLEX SUBUNIT TP53RK"/>
    <property type="match status" value="1"/>
</dbReference>
<evidence type="ECO:0000256" key="13">
    <source>
        <dbReference type="ARBA" id="ARBA00047899"/>
    </source>
</evidence>
<evidence type="ECO:0000256" key="10">
    <source>
        <dbReference type="ARBA" id="ARBA00022801"/>
    </source>
</evidence>
<dbReference type="Pfam" id="PF06293">
    <property type="entry name" value="Kdo"/>
    <property type="match status" value="1"/>
</dbReference>